<keyword evidence="2" id="KW-1185">Reference proteome</keyword>
<sequence length="139" mass="16034">MEELQRRGTHERLLEYCSRELIAESLFHAISEAAKSIHDRIRVLTGFTDDGQELFDAVLGTNNSAPELVINSFSTESEKSEHKGFKNLLIGIHGHYRNPRAHKTRLGSEEDKHDFLDAFSLFSYVHRRLDSAQIYQSFR</sequence>
<name>A0ACD4PXV7_9CORY</name>
<gene>
    <name evidence="1" type="ORF">CBE74_12615</name>
</gene>
<reference evidence="1 2" key="2">
    <citation type="journal article" date="2020" name="Antonie Van Leeuwenhoek">
        <title>Phylogenomic characterisation of a novel corynebacterial species pathogenic to animals.</title>
        <authorList>
            <person name="Moller J."/>
            <person name="Musella L."/>
            <person name="Melnikov V."/>
            <person name="Geissdorfer W."/>
            <person name="Burkovski A."/>
            <person name="Sangal V."/>
        </authorList>
    </citation>
    <scope>NUCLEOTIDE SEQUENCE [LARGE SCALE GENOMIC DNA]</scope>
    <source>
        <strain evidence="1 2">PO100/5</strain>
    </source>
</reference>
<protein>
    <submittedName>
        <fullName evidence="1">TIGR02391 family protein</fullName>
    </submittedName>
</protein>
<proteinExistence type="predicted"/>
<reference evidence="1 2" key="4">
    <citation type="journal article" date="2020" name="PLoS ONE">
        <title>Taxonomic classification of strain PO100/5 shows a broader geographic distribution and genetic markers of the recently described Corynebacterium silvaticum.</title>
        <authorList>
            <person name="Viana M.V.C."/>
            <person name="Profeta R."/>
            <person name="da Silva A.L."/>
            <person name="Hurtado R."/>
            <person name="Cerqueira J.C."/>
            <person name="Ribeiro B.F.S."/>
            <person name="Almeida M.O."/>
            <person name="Morais-Rodrigues F."/>
            <person name="Soares S.C."/>
            <person name="Oliveira M."/>
            <person name="Tavares L."/>
            <person name="Figueiredo H."/>
            <person name="Wattam A.R."/>
            <person name="Barh D."/>
            <person name="Ghosh P."/>
            <person name="Silva A."/>
            <person name="Azevedo V."/>
        </authorList>
    </citation>
    <scope>NUCLEOTIDE SEQUENCE [LARGE SCALE GENOMIC DNA]</scope>
    <source>
        <strain evidence="1 2">PO100/5</strain>
    </source>
</reference>
<accession>A0ACD4PXV7</accession>
<evidence type="ECO:0000313" key="2">
    <source>
        <dbReference type="Proteomes" id="UP000195652"/>
    </source>
</evidence>
<dbReference type="EMBL" id="CP021417">
    <property type="protein sequence ID" value="WCV10537.1"/>
    <property type="molecule type" value="Genomic_DNA"/>
</dbReference>
<evidence type="ECO:0000313" key="1">
    <source>
        <dbReference type="EMBL" id="WCV10537.1"/>
    </source>
</evidence>
<reference evidence="1 2" key="3">
    <citation type="journal article" date="2020" name="Int. J. Syst. Evol. Microbiol.">
        <title>Corynebacterium silvaticum sp. nov., a unique group of NTTB corynebacteria in wild boar and roe deer.</title>
        <authorList>
            <person name="Dangel A."/>
            <person name="Berger A."/>
            <person name="Rau J."/>
            <person name="Eisenberg T."/>
            <person name="Kampfer P."/>
            <person name="Margos G."/>
            <person name="Contzen M."/>
            <person name="Busse H.J."/>
            <person name="Konrad R."/>
            <person name="Peters M."/>
            <person name="Sting R."/>
            <person name="Sing A."/>
        </authorList>
    </citation>
    <scope>NUCLEOTIDE SEQUENCE [LARGE SCALE GENOMIC DNA]</scope>
    <source>
        <strain evidence="1 2">PO100/5</strain>
    </source>
</reference>
<dbReference type="Proteomes" id="UP000195652">
    <property type="component" value="Chromosome"/>
</dbReference>
<organism evidence="1 2">
    <name type="scientific">Corynebacterium silvaticum</name>
    <dbReference type="NCBI Taxonomy" id="2320431"/>
    <lineage>
        <taxon>Bacteria</taxon>
        <taxon>Bacillati</taxon>
        <taxon>Actinomycetota</taxon>
        <taxon>Actinomycetes</taxon>
        <taxon>Mycobacteriales</taxon>
        <taxon>Corynebacteriaceae</taxon>
        <taxon>Corynebacterium</taxon>
    </lineage>
</organism>
<reference evidence="1 2" key="1">
    <citation type="journal article" date="2014" name="BMC Vet. Res.">
        <title>First report of Corynebacterium pseudotuberculosis from caseous lymphadenitis lesions in Black Alentejano pig (Sus scrofa domesticus).</title>
        <authorList>
            <person name="Oliveira M."/>
            <person name="Barroco C."/>
            <person name="Mottola C."/>
            <person name="Santos R."/>
            <person name="Lemsaddek A."/>
            <person name="Tavares L."/>
            <person name="Semedo-Lemsaddek T."/>
        </authorList>
    </citation>
    <scope>NUCLEOTIDE SEQUENCE [LARGE SCALE GENOMIC DNA]</scope>
    <source>
        <strain evidence="1 2">PO100/5</strain>
    </source>
</reference>